<evidence type="ECO:0008006" key="8">
    <source>
        <dbReference type="Google" id="ProtNLM"/>
    </source>
</evidence>
<dbReference type="Proteomes" id="UP001344906">
    <property type="component" value="Unassembled WGS sequence"/>
</dbReference>
<feature type="region of interest" description="Disordered" evidence="5">
    <location>
        <begin position="1"/>
        <end position="21"/>
    </location>
</feature>
<dbReference type="CDD" id="cd02440">
    <property type="entry name" value="AdoMet_MTases"/>
    <property type="match status" value="1"/>
</dbReference>
<organism evidence="6 7">
    <name type="scientific">Dictyobacter halimunensis</name>
    <dbReference type="NCBI Taxonomy" id="3026934"/>
    <lineage>
        <taxon>Bacteria</taxon>
        <taxon>Bacillati</taxon>
        <taxon>Chloroflexota</taxon>
        <taxon>Ktedonobacteria</taxon>
        <taxon>Ktedonobacterales</taxon>
        <taxon>Dictyobacteraceae</taxon>
        <taxon>Dictyobacter</taxon>
    </lineage>
</organism>
<keyword evidence="7" id="KW-1185">Reference proteome</keyword>
<sequence>MSSIEKKVEPTGGRPVNPALRRPFDGTETWYEQVYTHAGEDVNKVPWARRNNTPLLLPWLDGQSMRGRRTLVVGCGLGDDAEALAERDLAVTAFDIAPSAIDWCRRRFPASTVDYQVADLFHLPADFQRGFEFVFEALTIQSMPPRMHADAMEAIAACVAPGGTLLIICYGRQPGEPTDGPPWHLTRGELEQFRQLGLQEVRFEEHMEGGTPLFLAEYSRAAL</sequence>
<dbReference type="Gene3D" id="3.40.50.150">
    <property type="entry name" value="Vaccinia Virus protein VP39"/>
    <property type="match status" value="1"/>
</dbReference>
<protein>
    <recommendedName>
        <fullName evidence="8">SAM-dependent methyltransferase</fullName>
    </recommendedName>
</protein>
<dbReference type="PANTHER" id="PTHR32183">
    <property type="match status" value="1"/>
</dbReference>
<keyword evidence="4" id="KW-0949">S-adenosyl-L-methionine</keyword>
<dbReference type="InterPro" id="IPR008854">
    <property type="entry name" value="TPMT"/>
</dbReference>
<gene>
    <name evidence="6" type="ORF">KDH_74520</name>
</gene>
<evidence type="ECO:0000256" key="4">
    <source>
        <dbReference type="ARBA" id="ARBA00022691"/>
    </source>
</evidence>
<keyword evidence="1" id="KW-0597">Phosphoprotein</keyword>
<name>A0ABQ6G497_9CHLR</name>
<keyword evidence="3" id="KW-0808">Transferase</keyword>
<evidence type="ECO:0000256" key="3">
    <source>
        <dbReference type="ARBA" id="ARBA00022679"/>
    </source>
</evidence>
<dbReference type="Pfam" id="PF05724">
    <property type="entry name" value="TPMT"/>
    <property type="match status" value="1"/>
</dbReference>
<evidence type="ECO:0000256" key="2">
    <source>
        <dbReference type="ARBA" id="ARBA00022603"/>
    </source>
</evidence>
<reference evidence="6 7" key="1">
    <citation type="submission" date="2023-02" db="EMBL/GenBank/DDBJ databases">
        <title>Dictyobacter halimunensis sp. nov., a new member of the class Ktedonobacteria from forest soil in a geothermal area.</title>
        <authorList>
            <person name="Rachmania M.K."/>
            <person name="Ningsih F."/>
            <person name="Sakai Y."/>
            <person name="Yabe S."/>
            <person name="Yokota A."/>
            <person name="Sjamsuridzal W."/>
        </authorList>
    </citation>
    <scope>NUCLEOTIDE SEQUENCE [LARGE SCALE GENOMIC DNA]</scope>
    <source>
        <strain evidence="6 7">S3.2.2.5</strain>
    </source>
</reference>
<comment type="caution">
    <text evidence="6">The sequence shown here is derived from an EMBL/GenBank/DDBJ whole genome shotgun (WGS) entry which is preliminary data.</text>
</comment>
<evidence type="ECO:0000313" key="7">
    <source>
        <dbReference type="Proteomes" id="UP001344906"/>
    </source>
</evidence>
<keyword evidence="2" id="KW-0489">Methyltransferase</keyword>
<evidence type="ECO:0000256" key="5">
    <source>
        <dbReference type="SAM" id="MobiDB-lite"/>
    </source>
</evidence>
<dbReference type="InterPro" id="IPR029063">
    <property type="entry name" value="SAM-dependent_MTases_sf"/>
</dbReference>
<evidence type="ECO:0000256" key="1">
    <source>
        <dbReference type="ARBA" id="ARBA00022553"/>
    </source>
</evidence>
<proteinExistence type="predicted"/>
<dbReference type="PANTHER" id="PTHR32183:SF6">
    <property type="entry name" value="CYSTEINE SULFINATE DESULFINASE_CYSTEINE DESULFURASE AND RELATED ENZYMES"/>
    <property type="match status" value="1"/>
</dbReference>
<dbReference type="EMBL" id="BSRI01000002">
    <property type="protein sequence ID" value="GLV60633.1"/>
    <property type="molecule type" value="Genomic_DNA"/>
</dbReference>
<dbReference type="SUPFAM" id="SSF53335">
    <property type="entry name" value="S-adenosyl-L-methionine-dependent methyltransferases"/>
    <property type="match status" value="1"/>
</dbReference>
<accession>A0ABQ6G497</accession>
<dbReference type="RefSeq" id="WP_338257756.1">
    <property type="nucleotide sequence ID" value="NZ_BSRI01000002.1"/>
</dbReference>
<evidence type="ECO:0000313" key="6">
    <source>
        <dbReference type="EMBL" id="GLV60633.1"/>
    </source>
</evidence>